<keyword evidence="9" id="KW-1185">Reference proteome</keyword>
<dbReference type="PRINTS" id="PR00320">
    <property type="entry name" value="GPROTEINBRPT"/>
</dbReference>
<dbReference type="InterPro" id="IPR036322">
    <property type="entry name" value="WD40_repeat_dom_sf"/>
</dbReference>
<keyword evidence="6" id="KW-0539">Nucleus</keyword>
<feature type="repeat" description="WD" evidence="7">
    <location>
        <begin position="108"/>
        <end position="149"/>
    </location>
</feature>
<organism evidence="8 9">
    <name type="scientific">Hesseltinella vesiculosa</name>
    <dbReference type="NCBI Taxonomy" id="101127"/>
    <lineage>
        <taxon>Eukaryota</taxon>
        <taxon>Fungi</taxon>
        <taxon>Fungi incertae sedis</taxon>
        <taxon>Mucoromycota</taxon>
        <taxon>Mucoromycotina</taxon>
        <taxon>Mucoromycetes</taxon>
        <taxon>Mucorales</taxon>
        <taxon>Cunninghamellaceae</taxon>
        <taxon>Hesseltinella</taxon>
    </lineage>
</organism>
<dbReference type="Proteomes" id="UP000242146">
    <property type="component" value="Unassembled WGS sequence"/>
</dbReference>
<comment type="subcellular location">
    <subcellularLocation>
        <location evidence="1">Nucleus</location>
    </subcellularLocation>
</comment>
<dbReference type="GO" id="GO:0031126">
    <property type="term" value="P:sno(s)RNA 3'-end processing"/>
    <property type="evidence" value="ECO:0007669"/>
    <property type="project" value="EnsemblFungi"/>
</dbReference>
<keyword evidence="4 7" id="KW-0853">WD repeat</keyword>
<dbReference type="InterPro" id="IPR020472">
    <property type="entry name" value="WD40_PAC1"/>
</dbReference>
<dbReference type="GO" id="GO:0042800">
    <property type="term" value="F:histone H3K4 methyltransferase activity"/>
    <property type="evidence" value="ECO:0007669"/>
    <property type="project" value="EnsemblFungi"/>
</dbReference>
<evidence type="ECO:0000256" key="3">
    <source>
        <dbReference type="ARBA" id="ARBA00022472"/>
    </source>
</evidence>
<evidence type="ECO:0000256" key="5">
    <source>
        <dbReference type="ARBA" id="ARBA00022737"/>
    </source>
</evidence>
<comment type="caution">
    <text evidence="8">The sequence shown here is derived from an EMBL/GenBank/DDBJ whole genome shotgun (WGS) entry which is preliminary data.</text>
</comment>
<evidence type="ECO:0000256" key="4">
    <source>
        <dbReference type="ARBA" id="ARBA00022574"/>
    </source>
</evidence>
<dbReference type="PANTHER" id="PTHR19861:SF0">
    <property type="entry name" value="WD REPEAT-CONTAINING PROTEIN 82"/>
    <property type="match status" value="1"/>
</dbReference>
<proteinExistence type="inferred from homology"/>
<sequence length="327" mass="36210">MDPQHLPINANLLSEFKPSKIFKDPKVAMTSLSFDDSGQFCATSAQDESIRVYDCTNGSLKTTLYSKKYGVGLVRFNHDEQCVVYASTKEDDTLRYLSLHNNQYIRYFKGHTDKVITLEMSTLNDQFLSSSLDGTVRLWDMRSSSCQGMLTPGKRPIASIDPAGMVFPVVTGDNGILVYDIRQYSAGPFSTWSTPEPSMPWTSVKFTNDGKHLLLTSAIGRHWLLDAYNGTPKKRLQSVEPRGPTTGEEVTLTPDGKFALEGGPDGLIRVWDLEDTNSEIPILSQSSLHAASGVHVLGFNPVYMMMVSGGTEFAMWEPSNQDGLLDE</sequence>
<evidence type="ECO:0000313" key="8">
    <source>
        <dbReference type="EMBL" id="ORX55158.1"/>
    </source>
</evidence>
<dbReference type="SMART" id="SM00320">
    <property type="entry name" value="WD40"/>
    <property type="match status" value="3"/>
</dbReference>
<dbReference type="InterPro" id="IPR001680">
    <property type="entry name" value="WD40_rpt"/>
</dbReference>
<feature type="non-terminal residue" evidence="8">
    <location>
        <position position="1"/>
    </location>
</feature>
<keyword evidence="3" id="KW-0804">Transcription</keyword>
<dbReference type="GO" id="GO:0005847">
    <property type="term" value="C:mRNA cleavage and polyadenylation specificity factor complex"/>
    <property type="evidence" value="ECO:0007669"/>
    <property type="project" value="EnsemblFungi"/>
</dbReference>
<keyword evidence="5" id="KW-0677">Repeat</keyword>
<keyword evidence="3" id="KW-0805">Transcription regulation</keyword>
<dbReference type="Gene3D" id="2.130.10.10">
    <property type="entry name" value="YVTN repeat-like/Quinoprotein amine dehydrogenase"/>
    <property type="match status" value="1"/>
</dbReference>
<dbReference type="GO" id="GO:0048188">
    <property type="term" value="C:Set1C/COMPASS complex"/>
    <property type="evidence" value="ECO:0007669"/>
    <property type="project" value="EnsemblFungi"/>
</dbReference>
<dbReference type="EMBL" id="MCGT01000012">
    <property type="protein sequence ID" value="ORX55158.1"/>
    <property type="molecule type" value="Genomic_DNA"/>
</dbReference>
<dbReference type="GO" id="GO:0031124">
    <property type="term" value="P:mRNA 3'-end processing"/>
    <property type="evidence" value="ECO:0007669"/>
    <property type="project" value="EnsemblFungi"/>
</dbReference>
<reference evidence="8 9" key="1">
    <citation type="submission" date="2016-07" db="EMBL/GenBank/DDBJ databases">
        <title>Pervasive Adenine N6-methylation of Active Genes in Fungi.</title>
        <authorList>
            <consortium name="DOE Joint Genome Institute"/>
            <person name="Mondo S.J."/>
            <person name="Dannebaum R.O."/>
            <person name="Kuo R.C."/>
            <person name="Labutti K."/>
            <person name="Haridas S."/>
            <person name="Kuo A."/>
            <person name="Salamov A."/>
            <person name="Ahrendt S.R."/>
            <person name="Lipzen A."/>
            <person name="Sullivan W."/>
            <person name="Andreopoulos W.B."/>
            <person name="Clum A."/>
            <person name="Lindquist E."/>
            <person name="Daum C."/>
            <person name="Ramamoorthy G.K."/>
            <person name="Gryganskyi A."/>
            <person name="Culley D."/>
            <person name="Magnuson J.K."/>
            <person name="James T.Y."/>
            <person name="O'Malley M.A."/>
            <person name="Stajich J.E."/>
            <person name="Spatafora J.W."/>
            <person name="Visel A."/>
            <person name="Grigoriev I.V."/>
        </authorList>
    </citation>
    <scope>NUCLEOTIDE SEQUENCE [LARGE SCALE GENOMIC DNA]</scope>
    <source>
        <strain evidence="8 9">NRRL 3301</strain>
    </source>
</reference>
<dbReference type="GO" id="GO:0000723">
    <property type="term" value="P:telomere maintenance"/>
    <property type="evidence" value="ECO:0007669"/>
    <property type="project" value="EnsemblFungi"/>
</dbReference>
<evidence type="ECO:0000313" key="9">
    <source>
        <dbReference type="Proteomes" id="UP000242146"/>
    </source>
</evidence>
<dbReference type="InterPro" id="IPR037867">
    <property type="entry name" value="Swd2/WDR82"/>
</dbReference>
<dbReference type="PROSITE" id="PS50294">
    <property type="entry name" value="WD_REPEATS_REGION"/>
    <property type="match status" value="1"/>
</dbReference>
<accession>A0A1X2GJE1</accession>
<dbReference type="GO" id="GO:0006353">
    <property type="term" value="P:DNA-templated transcription termination"/>
    <property type="evidence" value="ECO:0007669"/>
    <property type="project" value="UniProtKB-KW"/>
</dbReference>
<evidence type="ECO:0000256" key="2">
    <source>
        <dbReference type="ARBA" id="ARBA00005616"/>
    </source>
</evidence>
<protein>
    <submittedName>
        <fullName evidence="8">WD repeat protein 82</fullName>
    </submittedName>
</protein>
<dbReference type="PANTHER" id="PTHR19861">
    <property type="entry name" value="WD40 REPEAT PROTEIN SWD2"/>
    <property type="match status" value="1"/>
</dbReference>
<dbReference type="STRING" id="101127.A0A1X2GJE1"/>
<dbReference type="AlphaFoldDB" id="A0A1X2GJE1"/>
<evidence type="ECO:0000256" key="6">
    <source>
        <dbReference type="ARBA" id="ARBA00023242"/>
    </source>
</evidence>
<dbReference type="InterPro" id="IPR015943">
    <property type="entry name" value="WD40/YVTN_repeat-like_dom_sf"/>
</dbReference>
<comment type="similarity">
    <text evidence="2">Belongs to the WD repeat SWD2 family.</text>
</comment>
<feature type="repeat" description="WD" evidence="7">
    <location>
        <begin position="250"/>
        <end position="281"/>
    </location>
</feature>
<evidence type="ECO:0000256" key="1">
    <source>
        <dbReference type="ARBA" id="ARBA00004123"/>
    </source>
</evidence>
<keyword evidence="3" id="KW-0806">Transcription termination</keyword>
<name>A0A1X2GJE1_9FUNG</name>
<gene>
    <name evidence="8" type="ORF">DM01DRAFT_1321538</name>
</gene>
<dbReference type="GO" id="GO:0003682">
    <property type="term" value="F:chromatin binding"/>
    <property type="evidence" value="ECO:0007669"/>
    <property type="project" value="TreeGrafter"/>
</dbReference>
<dbReference type="SUPFAM" id="SSF50978">
    <property type="entry name" value="WD40 repeat-like"/>
    <property type="match status" value="1"/>
</dbReference>
<dbReference type="PROSITE" id="PS50082">
    <property type="entry name" value="WD_REPEATS_2"/>
    <property type="match status" value="2"/>
</dbReference>
<evidence type="ECO:0000256" key="7">
    <source>
        <dbReference type="PROSITE-ProRule" id="PRU00221"/>
    </source>
</evidence>
<dbReference type="OrthoDB" id="27537at2759"/>
<dbReference type="Pfam" id="PF00400">
    <property type="entry name" value="WD40"/>
    <property type="match status" value="2"/>
</dbReference>